<dbReference type="Pfam" id="PF19786">
    <property type="entry name" value="DUF6270"/>
    <property type="match status" value="1"/>
</dbReference>
<evidence type="ECO:0000313" key="3">
    <source>
        <dbReference type="EMBL" id="KAA1424381.1"/>
    </source>
</evidence>
<dbReference type="Proteomes" id="UP000307768">
    <property type="component" value="Unassembled WGS sequence"/>
</dbReference>
<organism evidence="3 4">
    <name type="scientific">Mumia zhuanghuii</name>
    <dbReference type="NCBI Taxonomy" id="2585211"/>
    <lineage>
        <taxon>Bacteria</taxon>
        <taxon>Bacillati</taxon>
        <taxon>Actinomycetota</taxon>
        <taxon>Actinomycetes</taxon>
        <taxon>Propionibacteriales</taxon>
        <taxon>Nocardioidaceae</taxon>
        <taxon>Mumia</taxon>
    </lineage>
</organism>
<evidence type="ECO:0000313" key="4">
    <source>
        <dbReference type="Proteomes" id="UP000307768"/>
    </source>
</evidence>
<dbReference type="InterPro" id="IPR046237">
    <property type="entry name" value="DUF6270"/>
</dbReference>
<proteinExistence type="predicted"/>
<name>A0A5Q6S2D9_9ACTN</name>
<reference evidence="3 4" key="1">
    <citation type="submission" date="2019-09" db="EMBL/GenBank/DDBJ databases">
        <title>Mumia zhuanghuii sp. nov. isolated from the intestinal contents of plateau pika (Ochotona curzoniae) in the Qinghai-Tibet plateau of China.</title>
        <authorList>
            <person name="Tian Z."/>
        </authorList>
    </citation>
    <scope>NUCLEOTIDE SEQUENCE [LARGE SCALE GENOMIC DNA]</scope>
    <source>
        <strain evidence="4">350</strain>
        <strain evidence="3">Z350</strain>
    </source>
</reference>
<protein>
    <submittedName>
        <fullName evidence="3">Uncharacterized protein</fullName>
    </submittedName>
</protein>
<evidence type="ECO:0000256" key="1">
    <source>
        <dbReference type="SAM" id="Coils"/>
    </source>
</evidence>
<dbReference type="OrthoDB" id="8421922at2"/>
<accession>A0A5Q6S2D9</accession>
<gene>
    <name evidence="3" type="ORF">FE697_000105</name>
    <name evidence="2" type="ORF">FE697_021785</name>
</gene>
<dbReference type="RefSeq" id="WP_149767144.1">
    <property type="nucleotide sequence ID" value="NZ_VDFQ02000001.1"/>
</dbReference>
<dbReference type="EMBL" id="VDFQ02000008">
    <property type="protein sequence ID" value="KAA1418064.1"/>
    <property type="molecule type" value="Genomic_DNA"/>
</dbReference>
<dbReference type="AlphaFoldDB" id="A0A5Q6S2D9"/>
<evidence type="ECO:0000313" key="2">
    <source>
        <dbReference type="EMBL" id="KAA1418064.1"/>
    </source>
</evidence>
<comment type="caution">
    <text evidence="3">The sequence shown here is derived from an EMBL/GenBank/DDBJ whole genome shotgun (WGS) entry which is preliminary data.</text>
</comment>
<keyword evidence="1" id="KW-0175">Coiled coil</keyword>
<sequence>MDRTPDAEPRSVAVFGSCITRDCFNSRFNPGYKETYRCDLLQNQMSLLSLMSEPVLEAWEPTRVMSEYDLWNVRTELSKSFLVDVVRLQPAYLVVDFFGDAHFGCVRLPDGRFLTDNRWKVRHTDLYRRLRDEGRLEQVRGREDPDAYFALWSEALDRFAGFLAEHLPRSKVIVHHGHHTGWLDLPDRPHLVPLRGEHRRARRLHKIDVDSANALWSRMDARAVKVLRAASIDLTGDVFPTYDEHPWGPFYVHYPDDYYRRFLAEMHKIVVADEGTASPQMVAEIESGARSTLERDLSARTEQLDEITRRYGELEEATARLRERVARLERTPLRRAVSRLRRSRA</sequence>
<feature type="coiled-coil region" evidence="1">
    <location>
        <begin position="297"/>
        <end position="331"/>
    </location>
</feature>
<dbReference type="EMBL" id="VDFQ02000001">
    <property type="protein sequence ID" value="KAA1424381.1"/>
    <property type="molecule type" value="Genomic_DNA"/>
</dbReference>